<feature type="compositionally biased region" description="Polar residues" evidence="1">
    <location>
        <begin position="28"/>
        <end position="38"/>
    </location>
</feature>
<feature type="compositionally biased region" description="Polar residues" evidence="1">
    <location>
        <begin position="169"/>
        <end position="194"/>
    </location>
</feature>
<proteinExistence type="predicted"/>
<feature type="compositionally biased region" description="Low complexity" evidence="1">
    <location>
        <begin position="199"/>
        <end position="213"/>
    </location>
</feature>
<evidence type="ECO:0000313" key="2">
    <source>
        <dbReference type="EMBL" id="KAK4139371.1"/>
    </source>
</evidence>
<dbReference type="EMBL" id="MU853667">
    <property type="protein sequence ID" value="KAK4139371.1"/>
    <property type="molecule type" value="Genomic_DNA"/>
</dbReference>
<sequence length="321" mass="34871">MAPSPPADRTTPDHDGGEFHRKPKRMRQSQMSDATRTSRLTENKRRYRARQKEYVADLERRLAEARVQGINATTEVQLAARKVVSENGRLWELLRLAGFADEDIDVWAKREHGGMPEETGCTRRREVEQKARLCATLVAGHKRSTMEGEKPGPSRKNGRKREMRVVENTPESADTPSSTSEPAVTPRPFTSSGSDAEMATCPAPATGEPPAAAQSQPEGCASLGGEVKPCKLLSLLAENPTADITQVSALPSSVDPPQGTVHGEGDVECGKAYEMLMRYATSEEKMDYVARALETGCSSTGKGACAVKKKVIWEALDGMCG</sequence>
<comment type="caution">
    <text evidence="2">The sequence shown here is derived from an EMBL/GenBank/DDBJ whole genome shotgun (WGS) entry which is preliminary data.</text>
</comment>
<name>A0AAN6ZJ59_9PEZI</name>
<evidence type="ECO:0000256" key="1">
    <source>
        <dbReference type="SAM" id="MobiDB-lite"/>
    </source>
</evidence>
<dbReference type="AlphaFoldDB" id="A0AAN6ZJ59"/>
<reference evidence="2" key="1">
    <citation type="journal article" date="2023" name="Mol. Phylogenet. Evol.">
        <title>Genome-scale phylogeny and comparative genomics of the fungal order Sordariales.</title>
        <authorList>
            <person name="Hensen N."/>
            <person name="Bonometti L."/>
            <person name="Westerberg I."/>
            <person name="Brannstrom I.O."/>
            <person name="Guillou S."/>
            <person name="Cros-Aarteil S."/>
            <person name="Calhoun S."/>
            <person name="Haridas S."/>
            <person name="Kuo A."/>
            <person name="Mondo S."/>
            <person name="Pangilinan J."/>
            <person name="Riley R."/>
            <person name="LaButti K."/>
            <person name="Andreopoulos B."/>
            <person name="Lipzen A."/>
            <person name="Chen C."/>
            <person name="Yan M."/>
            <person name="Daum C."/>
            <person name="Ng V."/>
            <person name="Clum A."/>
            <person name="Steindorff A."/>
            <person name="Ohm R.A."/>
            <person name="Martin F."/>
            <person name="Silar P."/>
            <person name="Natvig D.O."/>
            <person name="Lalanne C."/>
            <person name="Gautier V."/>
            <person name="Ament-Velasquez S.L."/>
            <person name="Kruys A."/>
            <person name="Hutchinson M.I."/>
            <person name="Powell A.J."/>
            <person name="Barry K."/>
            <person name="Miller A.N."/>
            <person name="Grigoriev I.V."/>
            <person name="Debuchy R."/>
            <person name="Gladieux P."/>
            <person name="Hiltunen Thoren M."/>
            <person name="Johannesson H."/>
        </authorList>
    </citation>
    <scope>NUCLEOTIDE SEQUENCE</scope>
    <source>
        <strain evidence="2">CBS 141.50</strain>
    </source>
</reference>
<dbReference type="RefSeq" id="XP_062632742.1">
    <property type="nucleotide sequence ID" value="XM_062785067.1"/>
</dbReference>
<keyword evidence="3" id="KW-1185">Reference proteome</keyword>
<evidence type="ECO:0000313" key="3">
    <source>
        <dbReference type="Proteomes" id="UP001302676"/>
    </source>
</evidence>
<dbReference type="PANTHER" id="PTHR42070:SF1">
    <property type="entry name" value="FILAMENT ASSOCIATED PROTEIN, PUTATIVE (AFU_ORTHOLOGUE AFUA_8G06630)-RELATED"/>
    <property type="match status" value="1"/>
</dbReference>
<accession>A0AAN6ZJ59</accession>
<reference evidence="2" key="2">
    <citation type="submission" date="2023-05" db="EMBL/GenBank/DDBJ databases">
        <authorList>
            <consortium name="Lawrence Berkeley National Laboratory"/>
            <person name="Steindorff A."/>
            <person name="Hensen N."/>
            <person name="Bonometti L."/>
            <person name="Westerberg I."/>
            <person name="Brannstrom I.O."/>
            <person name="Guillou S."/>
            <person name="Cros-Aarteil S."/>
            <person name="Calhoun S."/>
            <person name="Haridas S."/>
            <person name="Kuo A."/>
            <person name="Mondo S."/>
            <person name="Pangilinan J."/>
            <person name="Riley R."/>
            <person name="Labutti K."/>
            <person name="Andreopoulos B."/>
            <person name="Lipzen A."/>
            <person name="Chen C."/>
            <person name="Yanf M."/>
            <person name="Daum C."/>
            <person name="Ng V."/>
            <person name="Clum A."/>
            <person name="Ohm R."/>
            <person name="Martin F."/>
            <person name="Silar P."/>
            <person name="Natvig D."/>
            <person name="Lalanne C."/>
            <person name="Gautier V."/>
            <person name="Ament-Velasquez S.L."/>
            <person name="Kruys A."/>
            <person name="Hutchinson M.I."/>
            <person name="Powell A.J."/>
            <person name="Barry K."/>
            <person name="Miller A.N."/>
            <person name="Grigoriev I.V."/>
            <person name="Debuchy R."/>
            <person name="Gladieux P."/>
            <person name="Thoren M.H."/>
            <person name="Johannesson H."/>
        </authorList>
    </citation>
    <scope>NUCLEOTIDE SEQUENCE</scope>
    <source>
        <strain evidence="2">CBS 141.50</strain>
    </source>
</reference>
<feature type="compositionally biased region" description="Basic and acidic residues" evidence="1">
    <location>
        <begin position="39"/>
        <end position="49"/>
    </location>
</feature>
<feature type="compositionally biased region" description="Basic and acidic residues" evidence="1">
    <location>
        <begin position="10"/>
        <end position="20"/>
    </location>
</feature>
<dbReference type="GeneID" id="87821680"/>
<gene>
    <name evidence="2" type="ORF">C8A04DRAFT_40785</name>
</gene>
<organism evidence="2 3">
    <name type="scientific">Dichotomopilus funicola</name>
    <dbReference type="NCBI Taxonomy" id="1934379"/>
    <lineage>
        <taxon>Eukaryota</taxon>
        <taxon>Fungi</taxon>
        <taxon>Dikarya</taxon>
        <taxon>Ascomycota</taxon>
        <taxon>Pezizomycotina</taxon>
        <taxon>Sordariomycetes</taxon>
        <taxon>Sordariomycetidae</taxon>
        <taxon>Sordariales</taxon>
        <taxon>Chaetomiaceae</taxon>
        <taxon>Dichotomopilus</taxon>
    </lineage>
</organism>
<protein>
    <recommendedName>
        <fullName evidence="4">BZIP domain-containing protein</fullName>
    </recommendedName>
</protein>
<evidence type="ECO:0008006" key="4">
    <source>
        <dbReference type="Google" id="ProtNLM"/>
    </source>
</evidence>
<dbReference type="PANTHER" id="PTHR42070">
    <property type="entry name" value="FILAMENT ASSOCIATED PROTEIN, PUTATIVE (AFU_ORTHOLOGUE AFUA_8G06630)-RELATED"/>
    <property type="match status" value="1"/>
</dbReference>
<dbReference type="CDD" id="cd14688">
    <property type="entry name" value="bZIP_YAP"/>
    <property type="match status" value="1"/>
</dbReference>
<dbReference type="Proteomes" id="UP001302676">
    <property type="component" value="Unassembled WGS sequence"/>
</dbReference>
<feature type="region of interest" description="Disordered" evidence="1">
    <location>
        <begin position="138"/>
        <end position="220"/>
    </location>
</feature>
<feature type="region of interest" description="Disordered" evidence="1">
    <location>
        <begin position="1"/>
        <end position="49"/>
    </location>
</feature>